<keyword evidence="13" id="KW-1185">Reference proteome</keyword>
<dbReference type="AlphaFoldDB" id="A0A5C6V9P5"/>
<dbReference type="InterPro" id="IPR014017">
    <property type="entry name" value="DNA_helicase_UvrD-like_C"/>
</dbReference>
<keyword evidence="5" id="KW-0413">Isomerase</keyword>
<dbReference type="InterPro" id="IPR027417">
    <property type="entry name" value="P-loop_NTPase"/>
</dbReference>
<dbReference type="GO" id="GO:0005524">
    <property type="term" value="F:ATP binding"/>
    <property type="evidence" value="ECO:0007669"/>
    <property type="project" value="UniProtKB-UniRule"/>
</dbReference>
<keyword evidence="4 9" id="KW-0067">ATP-binding</keyword>
<feature type="domain" description="UvrD-like helicase C-terminal" evidence="11">
    <location>
        <begin position="470"/>
        <end position="735"/>
    </location>
</feature>
<evidence type="ECO:0000256" key="8">
    <source>
        <dbReference type="ARBA" id="ARBA00048988"/>
    </source>
</evidence>
<comment type="caution">
    <text evidence="12">The sequence shown here is derived from an EMBL/GenBank/DDBJ whole genome shotgun (WGS) entry which is preliminary data.</text>
</comment>
<dbReference type="GO" id="GO:0016887">
    <property type="term" value="F:ATP hydrolysis activity"/>
    <property type="evidence" value="ECO:0007669"/>
    <property type="project" value="RHEA"/>
</dbReference>
<dbReference type="GO" id="GO:0003677">
    <property type="term" value="F:DNA binding"/>
    <property type="evidence" value="ECO:0007669"/>
    <property type="project" value="InterPro"/>
</dbReference>
<evidence type="ECO:0000259" key="11">
    <source>
        <dbReference type="PROSITE" id="PS51217"/>
    </source>
</evidence>
<dbReference type="Pfam" id="PF13361">
    <property type="entry name" value="UvrD_C"/>
    <property type="match status" value="1"/>
</dbReference>
<dbReference type="Pfam" id="PF00580">
    <property type="entry name" value="UvrD-helicase"/>
    <property type="match status" value="1"/>
</dbReference>
<dbReference type="Gene3D" id="1.10.3170.10">
    <property type="entry name" value="Recbcd, chain B, domain 2"/>
    <property type="match status" value="1"/>
</dbReference>
<evidence type="ECO:0000256" key="9">
    <source>
        <dbReference type="PROSITE-ProRule" id="PRU00560"/>
    </source>
</evidence>
<evidence type="ECO:0000256" key="2">
    <source>
        <dbReference type="ARBA" id="ARBA00022801"/>
    </source>
</evidence>
<evidence type="ECO:0000313" key="12">
    <source>
        <dbReference type="EMBL" id="TXC81500.1"/>
    </source>
</evidence>
<evidence type="ECO:0000256" key="5">
    <source>
        <dbReference type="ARBA" id="ARBA00023235"/>
    </source>
</evidence>
<dbReference type="InterPro" id="IPR000212">
    <property type="entry name" value="DNA_helicase_UvrD/REP"/>
</dbReference>
<reference evidence="12 13" key="1">
    <citation type="submission" date="2019-08" db="EMBL/GenBank/DDBJ databases">
        <title>Genome of Luteibaculum oceani JCM 18817.</title>
        <authorList>
            <person name="Bowman J.P."/>
        </authorList>
    </citation>
    <scope>NUCLEOTIDE SEQUENCE [LARGE SCALE GENOMIC DNA]</scope>
    <source>
        <strain evidence="12 13">JCM 18817</strain>
    </source>
</reference>
<sequence length="1035" mass="118148">MDKNLIVYNASAGSGKTYTLVLEYLKLCLEYPANGFKRSLAITFTNKAAEELATRVISSLTELSKPNSTHDYLDSLTKHFEISELELQERAKEALQNILHDYSNLAISTIDSFTTKLLRPFALDLGLPPEYEISLREKEIQKEIAKRVLRKSIQEKEINDVIVRWIEQTASNEKKTLKIGSSLERFIGLYFSENSRFSVLELKNSGVLSKGFNGKALFEKEKAIREQYKELGKQILEFMKLNALDIDHFKGKSRSGIIGLLGNLQGGSAPVFTSNTEKMFSNGEYFQKGLESLNPEFHNILSRVDDLNNTFGKDLILFEELNKNLIFIDLARIIDKELEQYNRETNTVLLKQISGRISEIIENNPTPFIFERIGARYSNILIDEFQDTSVIQWQNLLPLIANCLSTNGKVILVGDPKQAIYRFRGGELMQMVSLPDINPDPYPEKNKLLKPLLAQSIKKEGLKSNFRSGKNIVEFNNSLLQELAPFLGEPLSAYYKEGIQQAAQDFPGMVRVFFPDDGESKANFTSSEIGETHYENFLKSSVLDAHAAGVPLSDICVLCFSKKEIIRFRNFLEKEGIPSTTADDDLLLLSPDILFFRKVLEFKTHPLNREKAFDALNQLKIISPQIDLQKIWLDVHEQQTPITKNYKSEILIDFFGLDYSREPAHEIIQLSERFLIETQTSTFSTFLELINNYTEKNGSWSPGLIDFLSNEEDELRKNESRDNAVQFLTMHKSKGLDFQTVILPLLDPSKNKSNPEIAWMKTPRESLIVDYLPSIPVSIKKMDGLLTHESHANFVADQKHKSLIDDTNLLYVSLTRAVRNLCICAPKNKSNEIFGFFRGILERKLNPDEQVNFTYQIGEWSFMEGRKIEESEYSVTVNNKKPTPNSFPLIPHMHSSASKRGELLHELFGYYIPGSSFDGYHKKLPTTLATQITTDELKEFHQNLAQLLDAELTEPVEQTLVEREFIHENEILRPDRIDISQNKVLVSDLKTGQSDASHINQIKAYLRCASLVFKKETLGVLIYTDSKEKVLIHEY</sequence>
<evidence type="ECO:0000313" key="13">
    <source>
        <dbReference type="Proteomes" id="UP000321168"/>
    </source>
</evidence>
<dbReference type="EMBL" id="VORB01000004">
    <property type="protein sequence ID" value="TXC81500.1"/>
    <property type="molecule type" value="Genomic_DNA"/>
</dbReference>
<feature type="domain" description="UvrD-like helicase ATP-binding" evidence="10">
    <location>
        <begin position="1"/>
        <end position="469"/>
    </location>
</feature>
<evidence type="ECO:0000256" key="3">
    <source>
        <dbReference type="ARBA" id="ARBA00022806"/>
    </source>
</evidence>
<protein>
    <recommendedName>
        <fullName evidence="7">DNA 3'-5' helicase</fullName>
        <ecNumber evidence="7">5.6.2.4</ecNumber>
    </recommendedName>
</protein>
<dbReference type="PROSITE" id="PS51198">
    <property type="entry name" value="UVRD_HELICASE_ATP_BIND"/>
    <property type="match status" value="1"/>
</dbReference>
<dbReference type="Gene3D" id="3.40.50.300">
    <property type="entry name" value="P-loop containing nucleotide triphosphate hydrolases"/>
    <property type="match status" value="3"/>
</dbReference>
<dbReference type="RefSeq" id="WP_147014229.1">
    <property type="nucleotide sequence ID" value="NZ_VORB01000004.1"/>
</dbReference>
<evidence type="ECO:0000256" key="1">
    <source>
        <dbReference type="ARBA" id="ARBA00022741"/>
    </source>
</evidence>
<dbReference type="SUPFAM" id="SSF52540">
    <property type="entry name" value="P-loop containing nucleoside triphosphate hydrolases"/>
    <property type="match status" value="1"/>
</dbReference>
<accession>A0A5C6V9P5</accession>
<gene>
    <name evidence="12" type="ORF">FRX97_05700</name>
</gene>
<dbReference type="PANTHER" id="PTHR11070:SF67">
    <property type="entry name" value="DNA 3'-5' HELICASE"/>
    <property type="match status" value="1"/>
</dbReference>
<dbReference type="PANTHER" id="PTHR11070">
    <property type="entry name" value="UVRD / RECB / PCRA DNA HELICASE FAMILY MEMBER"/>
    <property type="match status" value="1"/>
</dbReference>
<evidence type="ECO:0000256" key="6">
    <source>
        <dbReference type="ARBA" id="ARBA00034617"/>
    </source>
</evidence>
<dbReference type="GO" id="GO:0043138">
    <property type="term" value="F:3'-5' DNA helicase activity"/>
    <property type="evidence" value="ECO:0007669"/>
    <property type="project" value="UniProtKB-EC"/>
</dbReference>
<name>A0A5C6V9P5_9FLAO</name>
<dbReference type="OrthoDB" id="9810135at2"/>
<organism evidence="12 13">
    <name type="scientific">Luteibaculum oceani</name>
    <dbReference type="NCBI Taxonomy" id="1294296"/>
    <lineage>
        <taxon>Bacteria</taxon>
        <taxon>Pseudomonadati</taxon>
        <taxon>Bacteroidota</taxon>
        <taxon>Flavobacteriia</taxon>
        <taxon>Flavobacteriales</taxon>
        <taxon>Luteibaculaceae</taxon>
        <taxon>Luteibaculum</taxon>
    </lineage>
</organism>
<evidence type="ECO:0000259" key="10">
    <source>
        <dbReference type="PROSITE" id="PS51198"/>
    </source>
</evidence>
<dbReference type="InterPro" id="IPR014016">
    <property type="entry name" value="UvrD-like_ATP-bd"/>
</dbReference>
<keyword evidence="2 9" id="KW-0378">Hydrolase</keyword>
<dbReference type="GO" id="GO:0005829">
    <property type="term" value="C:cytosol"/>
    <property type="evidence" value="ECO:0007669"/>
    <property type="project" value="TreeGrafter"/>
</dbReference>
<comment type="catalytic activity">
    <reaction evidence="6">
        <text>Couples ATP hydrolysis with the unwinding of duplex DNA by translocating in the 3'-5' direction.</text>
        <dbReference type="EC" id="5.6.2.4"/>
    </reaction>
</comment>
<proteinExistence type="predicted"/>
<dbReference type="PROSITE" id="PS51217">
    <property type="entry name" value="UVRD_HELICASE_CTER"/>
    <property type="match status" value="1"/>
</dbReference>
<keyword evidence="1 9" id="KW-0547">Nucleotide-binding</keyword>
<keyword evidence="3 9" id="KW-0347">Helicase</keyword>
<evidence type="ECO:0000256" key="4">
    <source>
        <dbReference type="ARBA" id="ARBA00022840"/>
    </source>
</evidence>
<dbReference type="EC" id="5.6.2.4" evidence="7"/>
<dbReference type="Proteomes" id="UP000321168">
    <property type="component" value="Unassembled WGS sequence"/>
</dbReference>
<evidence type="ECO:0000256" key="7">
    <source>
        <dbReference type="ARBA" id="ARBA00034808"/>
    </source>
</evidence>
<comment type="catalytic activity">
    <reaction evidence="8">
        <text>ATP + H2O = ADP + phosphate + H(+)</text>
        <dbReference type="Rhea" id="RHEA:13065"/>
        <dbReference type="ChEBI" id="CHEBI:15377"/>
        <dbReference type="ChEBI" id="CHEBI:15378"/>
        <dbReference type="ChEBI" id="CHEBI:30616"/>
        <dbReference type="ChEBI" id="CHEBI:43474"/>
        <dbReference type="ChEBI" id="CHEBI:456216"/>
        <dbReference type="EC" id="5.6.2.4"/>
    </reaction>
</comment>
<dbReference type="GO" id="GO:0000725">
    <property type="term" value="P:recombinational repair"/>
    <property type="evidence" value="ECO:0007669"/>
    <property type="project" value="TreeGrafter"/>
</dbReference>
<feature type="binding site" evidence="9">
    <location>
        <begin position="10"/>
        <end position="17"/>
    </location>
    <ligand>
        <name>ATP</name>
        <dbReference type="ChEBI" id="CHEBI:30616"/>
    </ligand>
</feature>